<dbReference type="Gene3D" id="2.30.30.760">
    <property type="match status" value="1"/>
</dbReference>
<protein>
    <recommendedName>
        <fullName evidence="4">SAF domain-containing protein</fullName>
    </recommendedName>
</protein>
<dbReference type="GO" id="GO:0044780">
    <property type="term" value="P:bacterial-type flagellum assembly"/>
    <property type="evidence" value="ECO:0007669"/>
    <property type="project" value="InterPro"/>
</dbReference>
<keyword evidence="2" id="KW-0732">Signal</keyword>
<dbReference type="NCBIfam" id="TIGR03170">
    <property type="entry name" value="flgA_cterm"/>
    <property type="match status" value="1"/>
</dbReference>
<reference evidence="5" key="1">
    <citation type="submission" date="2022-12" db="EMBL/GenBank/DDBJ databases">
        <title>Reference genome sequencing for broad-spectrum identification of bacterial and archaeal isolates by mass spectrometry.</title>
        <authorList>
            <person name="Sekiguchi Y."/>
            <person name="Tourlousse D.M."/>
        </authorList>
    </citation>
    <scope>NUCLEOTIDE SEQUENCE</scope>
    <source>
        <strain evidence="5">ASRB1</strain>
    </source>
</reference>
<feature type="domain" description="SAF" evidence="4">
    <location>
        <begin position="216"/>
        <end position="278"/>
    </location>
</feature>
<evidence type="ECO:0000259" key="4">
    <source>
        <dbReference type="SMART" id="SM00858"/>
    </source>
</evidence>
<dbReference type="Gene3D" id="3.90.1210.10">
    <property type="entry name" value="Antifreeze-like/N-acetylneuraminic acid synthase C-terminal domain"/>
    <property type="match status" value="1"/>
</dbReference>
<evidence type="ECO:0000313" key="6">
    <source>
        <dbReference type="Proteomes" id="UP001144372"/>
    </source>
</evidence>
<dbReference type="RefSeq" id="WP_281792629.1">
    <property type="nucleotide sequence ID" value="NZ_BSDR01000001.1"/>
</dbReference>
<dbReference type="SMART" id="SM00858">
    <property type="entry name" value="SAF"/>
    <property type="match status" value="1"/>
</dbReference>
<organism evidence="5 6">
    <name type="scientific">Desulforhabdus amnigena</name>
    <dbReference type="NCBI Taxonomy" id="40218"/>
    <lineage>
        <taxon>Bacteria</taxon>
        <taxon>Pseudomonadati</taxon>
        <taxon>Thermodesulfobacteriota</taxon>
        <taxon>Syntrophobacteria</taxon>
        <taxon>Syntrophobacterales</taxon>
        <taxon>Syntrophobacteraceae</taxon>
        <taxon>Desulforhabdus</taxon>
    </lineage>
</organism>
<gene>
    <name evidence="5" type="ORF">DAMNIGENAA_09960</name>
</gene>
<evidence type="ECO:0000256" key="2">
    <source>
        <dbReference type="ARBA" id="ARBA00022729"/>
    </source>
</evidence>
<dbReference type="Proteomes" id="UP001144372">
    <property type="component" value="Unassembled WGS sequence"/>
</dbReference>
<comment type="subcellular location">
    <subcellularLocation>
        <location evidence="1">Periplasm</location>
    </subcellularLocation>
</comment>
<accession>A0A9W6D2U0</accession>
<keyword evidence="6" id="KW-1185">Reference proteome</keyword>
<name>A0A9W6D2U0_9BACT</name>
<dbReference type="InterPro" id="IPR017585">
    <property type="entry name" value="SAF_FlgA"/>
</dbReference>
<dbReference type="CDD" id="cd11614">
    <property type="entry name" value="SAF_CpaB_FlgA_like"/>
    <property type="match status" value="1"/>
</dbReference>
<dbReference type="Pfam" id="PF13144">
    <property type="entry name" value="ChapFlgA"/>
    <property type="match status" value="1"/>
</dbReference>
<evidence type="ECO:0000256" key="1">
    <source>
        <dbReference type="ARBA" id="ARBA00004418"/>
    </source>
</evidence>
<dbReference type="InterPro" id="IPR039246">
    <property type="entry name" value="Flagellar_FlgA"/>
</dbReference>
<evidence type="ECO:0000256" key="3">
    <source>
        <dbReference type="ARBA" id="ARBA00022764"/>
    </source>
</evidence>
<dbReference type="AlphaFoldDB" id="A0A9W6D2U0"/>
<proteinExistence type="predicted"/>
<dbReference type="PANTHER" id="PTHR36307:SF1">
    <property type="entry name" value="FLAGELLA BASAL BODY P-RING FORMATION PROTEIN FLGA"/>
    <property type="match status" value="1"/>
</dbReference>
<comment type="caution">
    <text evidence="5">The sequence shown here is derived from an EMBL/GenBank/DDBJ whole genome shotgun (WGS) entry which is preliminary data.</text>
</comment>
<dbReference type="EMBL" id="BSDR01000001">
    <property type="protein sequence ID" value="GLI33563.1"/>
    <property type="molecule type" value="Genomic_DNA"/>
</dbReference>
<evidence type="ECO:0000313" key="5">
    <source>
        <dbReference type="EMBL" id="GLI33563.1"/>
    </source>
</evidence>
<dbReference type="PANTHER" id="PTHR36307">
    <property type="entry name" value="FLAGELLA BASAL BODY P-RING FORMATION PROTEIN FLGA"/>
    <property type="match status" value="1"/>
</dbReference>
<dbReference type="GO" id="GO:0042597">
    <property type="term" value="C:periplasmic space"/>
    <property type="evidence" value="ECO:0007669"/>
    <property type="project" value="UniProtKB-SubCell"/>
</dbReference>
<keyword evidence="3" id="KW-0574">Periplasm</keyword>
<sequence length="341" mass="37934">MGGTLLQQSLMFFFVLQLISWGLPGGVWWPSFPCESQAYSQELNGLDRVEVKGKDVSLLDLFDSNTVPADLKVLLSRESIGQSPAVGEEKFVQGDRLRSYLNTFLSDHGYDPSEFTIRLPDRIVVVSESVQIHREKIEKIFREFILARISRDASDIVINNIRCDDNLSMPAGEVTYRVNASPGERCLGDVAVEIDFYVDGKKIDSAKVSGRVELYQNVLHSRHPMKRNSVVGPSDIEEKRINVADGAVGFVTQSDQVIGKRLLRDVGFLQPLKLEDFDEPLALKRGDAVTIVYEQPGLRVTASGKSLEEGSEGATIRVSNIKSRRTIDCRVVDGETVYAIP</sequence>
<dbReference type="InterPro" id="IPR013974">
    <property type="entry name" value="SAF"/>
</dbReference>